<evidence type="ECO:0000256" key="1">
    <source>
        <dbReference type="ARBA" id="ARBA00001968"/>
    </source>
</evidence>
<keyword evidence="6" id="KW-1185">Reference proteome</keyword>
<evidence type="ECO:0000256" key="2">
    <source>
        <dbReference type="ARBA" id="ARBA00022723"/>
    </source>
</evidence>
<comment type="cofactor">
    <cofactor evidence="1">
        <name>a divalent metal cation</name>
        <dbReference type="ChEBI" id="CHEBI:60240"/>
    </cofactor>
</comment>
<feature type="region of interest" description="Disordered" evidence="3">
    <location>
        <begin position="101"/>
        <end position="123"/>
    </location>
</feature>
<sequence>MEAQESEMMIVQELLTEFELIVDSMEQPRERPRDNKEQKKYFSGKKKQHTFKNQVVSMPEAKEIVDVVVGVKGPTSDISLFRKQQQKFAAEQSFQGDKAYIGGTNISTPHKKPRNGKLTAEQKEENKVFSSNRVFVEHIIRVIKIFRVASERFRLHPDTYEQVILTVCGLVRLRISSLILPGLS</sequence>
<dbReference type="EMBL" id="CP024785">
    <property type="protein sequence ID" value="AUB42324.1"/>
    <property type="molecule type" value="Genomic_DNA"/>
</dbReference>
<dbReference type="KEGG" id="nfl:COO91_08445"/>
<protein>
    <submittedName>
        <fullName evidence="5">Mobile element protein</fullName>
    </submittedName>
</protein>
<organism evidence="5 6">
    <name type="scientific">Nostoc flagelliforme CCNUN1</name>
    <dbReference type="NCBI Taxonomy" id="2038116"/>
    <lineage>
        <taxon>Bacteria</taxon>
        <taxon>Bacillati</taxon>
        <taxon>Cyanobacteriota</taxon>
        <taxon>Cyanophyceae</taxon>
        <taxon>Nostocales</taxon>
        <taxon>Nostocaceae</taxon>
        <taxon>Nostoc</taxon>
    </lineage>
</organism>
<dbReference type="Pfam" id="PF13359">
    <property type="entry name" value="DDE_Tnp_4"/>
    <property type="match status" value="1"/>
</dbReference>
<proteinExistence type="predicted"/>
<feature type="compositionally biased region" description="Basic and acidic residues" evidence="3">
    <location>
        <begin position="26"/>
        <end position="40"/>
    </location>
</feature>
<keyword evidence="2" id="KW-0479">Metal-binding</keyword>
<evidence type="ECO:0000259" key="4">
    <source>
        <dbReference type="Pfam" id="PF13359"/>
    </source>
</evidence>
<dbReference type="RefSeq" id="WP_100902389.1">
    <property type="nucleotide sequence ID" value="NZ_CAWNNC010000001.1"/>
</dbReference>
<evidence type="ECO:0000256" key="3">
    <source>
        <dbReference type="SAM" id="MobiDB-lite"/>
    </source>
</evidence>
<dbReference type="InterPro" id="IPR027806">
    <property type="entry name" value="HARBI1_dom"/>
</dbReference>
<dbReference type="AlphaFoldDB" id="A0A2K8T3Q2"/>
<accession>A0A2K8T3Q2</accession>
<reference evidence="5 6" key="1">
    <citation type="submission" date="2017-11" db="EMBL/GenBank/DDBJ databases">
        <title>Complete genome of a free-living desiccation-tolerant cyanobacterium and its photosynthetic adaptation to extreme terrestrial habitat.</title>
        <authorList>
            <person name="Shang J."/>
        </authorList>
    </citation>
    <scope>NUCLEOTIDE SEQUENCE [LARGE SCALE GENOMIC DNA]</scope>
    <source>
        <strain evidence="5 6">CCNUN1</strain>
    </source>
</reference>
<name>A0A2K8T3Q2_9NOSO</name>
<gene>
    <name evidence="5" type="ORF">COO91_08445</name>
</gene>
<feature type="domain" description="DDE Tnp4" evidence="4">
    <location>
        <begin position="22"/>
        <end position="171"/>
    </location>
</feature>
<evidence type="ECO:0000313" key="5">
    <source>
        <dbReference type="EMBL" id="AUB42324.1"/>
    </source>
</evidence>
<dbReference type="Proteomes" id="UP000232003">
    <property type="component" value="Chromosome"/>
</dbReference>
<feature type="region of interest" description="Disordered" evidence="3">
    <location>
        <begin position="25"/>
        <end position="44"/>
    </location>
</feature>
<evidence type="ECO:0000313" key="6">
    <source>
        <dbReference type="Proteomes" id="UP000232003"/>
    </source>
</evidence>
<dbReference type="GO" id="GO:0046872">
    <property type="term" value="F:metal ion binding"/>
    <property type="evidence" value="ECO:0007669"/>
    <property type="project" value="UniProtKB-KW"/>
</dbReference>